<dbReference type="OrthoDB" id="2937051at2"/>
<accession>A0A7X2IYF3</accession>
<dbReference type="Proteomes" id="UP000448867">
    <property type="component" value="Unassembled WGS sequence"/>
</dbReference>
<reference evidence="1 2" key="1">
    <citation type="submission" date="2019-11" db="EMBL/GenBank/DDBJ databases">
        <title>Bacillus lacus genome.</title>
        <authorList>
            <person name="Allen C.J."/>
            <person name="Newman J.D."/>
        </authorList>
    </citation>
    <scope>NUCLEOTIDE SEQUENCE [LARGE SCALE GENOMIC DNA]</scope>
    <source>
        <strain evidence="1 2">KCTC 33946</strain>
    </source>
</reference>
<sequence length="49" mass="5746">MKDEHQEEYAMNINHAELVPHPKNQDELALFLHESFHMLSAEDLQQTEG</sequence>
<dbReference type="EMBL" id="WKKI01000009">
    <property type="protein sequence ID" value="MRX71981.1"/>
    <property type="molecule type" value="Genomic_DNA"/>
</dbReference>
<dbReference type="InterPro" id="IPR022608">
    <property type="entry name" value="Tscrpt_reg_SplA"/>
</dbReference>
<organism evidence="1 2">
    <name type="scientific">Metabacillus lacus</name>
    <dbReference type="NCBI Taxonomy" id="1983721"/>
    <lineage>
        <taxon>Bacteria</taxon>
        <taxon>Bacillati</taxon>
        <taxon>Bacillota</taxon>
        <taxon>Bacilli</taxon>
        <taxon>Bacillales</taxon>
        <taxon>Bacillaceae</taxon>
        <taxon>Metabacillus</taxon>
    </lineage>
</organism>
<dbReference type="Pfam" id="PF11132">
    <property type="entry name" value="SplA"/>
    <property type="match status" value="1"/>
</dbReference>
<evidence type="ECO:0000313" key="2">
    <source>
        <dbReference type="Proteomes" id="UP000448867"/>
    </source>
</evidence>
<gene>
    <name evidence="1" type="ORF">GJU40_07325</name>
</gene>
<keyword evidence="2" id="KW-1185">Reference proteome</keyword>
<comment type="caution">
    <text evidence="1">The sequence shown here is derived from an EMBL/GenBank/DDBJ whole genome shotgun (WGS) entry which is preliminary data.</text>
</comment>
<dbReference type="AlphaFoldDB" id="A0A7X2IYF3"/>
<proteinExistence type="predicted"/>
<name>A0A7X2IYF3_9BACI</name>
<dbReference type="RefSeq" id="WP_154307121.1">
    <property type="nucleotide sequence ID" value="NZ_WKKI01000009.1"/>
</dbReference>
<protein>
    <submittedName>
        <fullName evidence="1">Uncharacterized protein</fullName>
    </submittedName>
</protein>
<evidence type="ECO:0000313" key="1">
    <source>
        <dbReference type="EMBL" id="MRX71981.1"/>
    </source>
</evidence>